<dbReference type="PANTHER" id="PTHR42905">
    <property type="entry name" value="PHOSPHOENOLPYRUVATE CARBOXYLASE"/>
    <property type="match status" value="1"/>
</dbReference>
<evidence type="ECO:0000313" key="2">
    <source>
        <dbReference type="EMBL" id="QBQ38969.1"/>
    </source>
</evidence>
<evidence type="ECO:0000313" key="3">
    <source>
        <dbReference type="Proteomes" id="UP000294359"/>
    </source>
</evidence>
<protein>
    <submittedName>
        <fullName evidence="2">Isocitrate lyase/phosphoenolpyruvate mutase family protein</fullName>
    </submittedName>
</protein>
<dbReference type="EMBL" id="CP038026">
    <property type="protein sequence ID" value="QBQ38969.1"/>
    <property type="molecule type" value="Genomic_DNA"/>
</dbReference>
<keyword evidence="2" id="KW-0456">Lyase</keyword>
<gene>
    <name evidence="2" type="ORF">E1742_24565</name>
    <name evidence="1" type="ORF">GCM10007388_19120</name>
</gene>
<dbReference type="Pfam" id="PF13714">
    <property type="entry name" value="PEP_mutase"/>
    <property type="match status" value="1"/>
</dbReference>
<dbReference type="GO" id="GO:0016829">
    <property type="term" value="F:lyase activity"/>
    <property type="evidence" value="ECO:0007669"/>
    <property type="project" value="UniProtKB-KW"/>
</dbReference>
<proteinExistence type="predicted"/>
<dbReference type="Proteomes" id="UP000619512">
    <property type="component" value="Unassembled WGS sequence"/>
</dbReference>
<name>A0A4P7BMU3_9BURK</name>
<dbReference type="Gene3D" id="3.20.20.60">
    <property type="entry name" value="Phosphoenolpyruvate-binding domains"/>
    <property type="match status" value="1"/>
</dbReference>
<keyword evidence="3" id="KW-1185">Reference proteome</keyword>
<reference evidence="2 3" key="2">
    <citation type="submission" date="2019-03" db="EMBL/GenBank/DDBJ databases">
        <title>Draft Genome Sequences of Six Type Strains of the Genus Massilia.</title>
        <authorList>
            <person name="Miess H."/>
            <person name="Frediansyhah A."/>
            <person name="Gross H."/>
        </authorList>
    </citation>
    <scope>NUCLEOTIDE SEQUENCE [LARGE SCALE GENOMIC DNA]</scope>
    <source>
        <strain evidence="2 3">DSM 17505</strain>
    </source>
</reference>
<dbReference type="InterPro" id="IPR015813">
    <property type="entry name" value="Pyrv/PenolPyrv_kinase-like_dom"/>
</dbReference>
<dbReference type="OrthoDB" id="9785398at2"/>
<dbReference type="RefSeq" id="WP_134387664.1">
    <property type="nucleotide sequence ID" value="NZ_BMWW01000003.1"/>
</dbReference>
<dbReference type="Proteomes" id="UP000294359">
    <property type="component" value="Chromosome"/>
</dbReference>
<dbReference type="SUPFAM" id="SSF51621">
    <property type="entry name" value="Phosphoenolpyruvate/pyruvate domain"/>
    <property type="match status" value="1"/>
</dbReference>
<organism evidence="1 4">
    <name type="scientific">Pseudoduganella plicata</name>
    <dbReference type="NCBI Taxonomy" id="321984"/>
    <lineage>
        <taxon>Bacteria</taxon>
        <taxon>Pseudomonadati</taxon>
        <taxon>Pseudomonadota</taxon>
        <taxon>Betaproteobacteria</taxon>
        <taxon>Burkholderiales</taxon>
        <taxon>Oxalobacteraceae</taxon>
        <taxon>Telluria group</taxon>
        <taxon>Pseudoduganella</taxon>
    </lineage>
</organism>
<reference evidence="1" key="1">
    <citation type="journal article" date="2014" name="Int. J. Syst. Evol. Microbiol.">
        <title>Complete genome sequence of Corynebacterium casei LMG S-19264T (=DSM 44701T), isolated from a smear-ripened cheese.</title>
        <authorList>
            <consortium name="US DOE Joint Genome Institute (JGI-PGF)"/>
            <person name="Walter F."/>
            <person name="Albersmeier A."/>
            <person name="Kalinowski J."/>
            <person name="Ruckert C."/>
        </authorList>
    </citation>
    <scope>NUCLEOTIDE SEQUENCE</scope>
    <source>
        <strain evidence="1">KCTC 12344</strain>
    </source>
</reference>
<sequence>MNNDELFHRLHADRLLMLANCWDGGSARLAQAAGAVALATSSGAVAWAHGYADGSHLPVDLVLATARAIGRVSPLPLTLDIEDGYSDDPAAVGALVRQLLDAGIVGINIEDGSGAVDLLCRKVAAIRAGTQSAGVRLFVNVRTDVFLRGLAPAGERVAETVRRGALYREAGASGLFVPGIADESDIAAVAAAVALPLNVMALPSLPPPDRLRELGVRRLSAGTAIGEAAFGQAQAAIGEFLASGRVTAPSPGYGTLNALMVTPPPRA</sequence>
<dbReference type="AlphaFoldDB" id="A0A4P7BMU3"/>
<dbReference type="InterPro" id="IPR039556">
    <property type="entry name" value="ICL/PEPM"/>
</dbReference>
<reference evidence="1" key="3">
    <citation type="submission" date="2022-12" db="EMBL/GenBank/DDBJ databases">
        <authorList>
            <person name="Sun Q."/>
            <person name="Kim S."/>
        </authorList>
    </citation>
    <scope>NUCLEOTIDE SEQUENCE</scope>
    <source>
        <strain evidence="1">KCTC 12344</strain>
    </source>
</reference>
<evidence type="ECO:0000313" key="4">
    <source>
        <dbReference type="Proteomes" id="UP000619512"/>
    </source>
</evidence>
<dbReference type="InterPro" id="IPR040442">
    <property type="entry name" value="Pyrv_kinase-like_dom_sf"/>
</dbReference>
<accession>A0A4P7BMU3</accession>
<dbReference type="PANTHER" id="PTHR42905:SF16">
    <property type="entry name" value="CARBOXYPHOSPHONOENOLPYRUVATE PHOSPHONOMUTASE-LIKE PROTEIN (AFU_ORTHOLOGUE AFUA_5G07230)"/>
    <property type="match status" value="1"/>
</dbReference>
<dbReference type="EMBL" id="BMWW01000003">
    <property type="protein sequence ID" value="GGY86135.1"/>
    <property type="molecule type" value="Genomic_DNA"/>
</dbReference>
<evidence type="ECO:0000313" key="1">
    <source>
        <dbReference type="EMBL" id="GGY86135.1"/>
    </source>
</evidence>
<dbReference type="CDD" id="cd00377">
    <property type="entry name" value="ICL_PEPM"/>
    <property type="match status" value="1"/>
</dbReference>